<feature type="region of interest" description="Disordered" evidence="5">
    <location>
        <begin position="48"/>
        <end position="76"/>
    </location>
</feature>
<evidence type="ECO:0000256" key="4">
    <source>
        <dbReference type="ARBA" id="ARBA00023136"/>
    </source>
</evidence>
<feature type="compositionally biased region" description="Basic and acidic residues" evidence="5">
    <location>
        <begin position="48"/>
        <end position="66"/>
    </location>
</feature>
<proteinExistence type="predicted"/>
<sequence length="357" mass="41037">MRNRYQLHINVRKLCGHILYVRCTILKQEYSKKCSIPVFDKFVRHSNMADDKSDDTKEDKSRESKDQTPMTPAEERSEYFKKLEKWLHEAYAWQSMAAMFPYYLMSSQIMNPPSGVPPLSPQVPNVANAHRLIVGTNGQENDPLRQRRLQAHAGAPFQPPGAEGFEYRIPPIWKRFAAEFIDSTVLFLLKFSITFIVIDVFDFVDKDDLDLVRTNLKIDYKMALEMTYGILVLEIIHRVTVCIFEAIWLQHGVNGRIGGATPGKFMMGLRVVQCRSVTPVDRPEDPDVVLVSPGTDLGLPLALGRSVVKNMILAFLFPVCFALFFFRFNRTVYDLLCNSIVVEDPYRNLNNNRLHQQ</sequence>
<evidence type="ECO:0000313" key="9">
    <source>
        <dbReference type="Proteomes" id="UP001642520"/>
    </source>
</evidence>
<keyword evidence="3 6" id="KW-1133">Transmembrane helix</keyword>
<feature type="transmembrane region" description="Helical" evidence="6">
    <location>
        <begin position="307"/>
        <end position="326"/>
    </location>
</feature>
<reference evidence="8 9" key="1">
    <citation type="submission" date="2024-08" db="EMBL/GenBank/DDBJ databases">
        <authorList>
            <person name="Will J Nash"/>
            <person name="Angela Man"/>
            <person name="Seanna McTaggart"/>
            <person name="Kendall Baker"/>
            <person name="Tom Barker"/>
            <person name="Leah Catchpole"/>
            <person name="Alex Durrant"/>
            <person name="Karim Gharbi"/>
            <person name="Naomi Irish"/>
            <person name="Gemy Kaithakottil"/>
            <person name="Debby Ku"/>
            <person name="Aaliyah Providence"/>
            <person name="Felix Shaw"/>
            <person name="David Swarbreck"/>
            <person name="Chris Watkins"/>
            <person name="Ann M. McCartney"/>
            <person name="Giulio Formenti"/>
            <person name="Alice Mouton"/>
            <person name="Noel Vella"/>
            <person name="Bjorn M von Reumont"/>
            <person name="Adriana Vella"/>
            <person name="Wilfried Haerty"/>
        </authorList>
    </citation>
    <scope>NUCLEOTIDE SEQUENCE [LARGE SCALE GENOMIC DNA]</scope>
</reference>
<evidence type="ECO:0000256" key="1">
    <source>
        <dbReference type="ARBA" id="ARBA00004141"/>
    </source>
</evidence>
<name>A0ABP1NIY6_XYLVO</name>
<gene>
    <name evidence="8" type="ORF">XYLVIOL_LOCUS4089</name>
</gene>
<evidence type="ECO:0000256" key="6">
    <source>
        <dbReference type="SAM" id="Phobius"/>
    </source>
</evidence>
<dbReference type="InterPro" id="IPR010432">
    <property type="entry name" value="RDD"/>
</dbReference>
<evidence type="ECO:0000259" key="7">
    <source>
        <dbReference type="Pfam" id="PF06271"/>
    </source>
</evidence>
<dbReference type="Proteomes" id="UP001642520">
    <property type="component" value="Unassembled WGS sequence"/>
</dbReference>
<dbReference type="InterPro" id="IPR039871">
    <property type="entry name" value="FAM8A1"/>
</dbReference>
<dbReference type="Pfam" id="PF06271">
    <property type="entry name" value="RDD"/>
    <property type="match status" value="1"/>
</dbReference>
<comment type="caution">
    <text evidence="8">The sequence shown here is derived from an EMBL/GenBank/DDBJ whole genome shotgun (WGS) entry which is preliminary data.</text>
</comment>
<evidence type="ECO:0000256" key="2">
    <source>
        <dbReference type="ARBA" id="ARBA00022692"/>
    </source>
</evidence>
<feature type="domain" description="RDD" evidence="7">
    <location>
        <begin position="170"/>
        <end position="275"/>
    </location>
</feature>
<evidence type="ECO:0000313" key="8">
    <source>
        <dbReference type="EMBL" id="CAL7939768.1"/>
    </source>
</evidence>
<feature type="transmembrane region" description="Helical" evidence="6">
    <location>
        <begin position="176"/>
        <end position="198"/>
    </location>
</feature>
<evidence type="ECO:0000256" key="5">
    <source>
        <dbReference type="SAM" id="MobiDB-lite"/>
    </source>
</evidence>
<dbReference type="PANTHER" id="PTHR13659:SF5">
    <property type="entry name" value="PROTEIN FAM8A1"/>
    <property type="match status" value="1"/>
</dbReference>
<accession>A0ABP1NIY6</accession>
<protein>
    <recommendedName>
        <fullName evidence="7">RDD domain-containing protein</fullName>
    </recommendedName>
</protein>
<keyword evidence="2 6" id="KW-0812">Transmembrane</keyword>
<comment type="subcellular location">
    <subcellularLocation>
        <location evidence="1">Membrane</location>
        <topology evidence="1">Multi-pass membrane protein</topology>
    </subcellularLocation>
</comment>
<keyword evidence="9" id="KW-1185">Reference proteome</keyword>
<dbReference type="PANTHER" id="PTHR13659">
    <property type="entry name" value="AUTOSOMAL HIGHLY CONSERVED PROTEIN"/>
    <property type="match status" value="1"/>
</dbReference>
<evidence type="ECO:0000256" key="3">
    <source>
        <dbReference type="ARBA" id="ARBA00022989"/>
    </source>
</evidence>
<organism evidence="8 9">
    <name type="scientific">Xylocopa violacea</name>
    <name type="common">Violet carpenter bee</name>
    <name type="synonym">Apis violacea</name>
    <dbReference type="NCBI Taxonomy" id="135666"/>
    <lineage>
        <taxon>Eukaryota</taxon>
        <taxon>Metazoa</taxon>
        <taxon>Ecdysozoa</taxon>
        <taxon>Arthropoda</taxon>
        <taxon>Hexapoda</taxon>
        <taxon>Insecta</taxon>
        <taxon>Pterygota</taxon>
        <taxon>Neoptera</taxon>
        <taxon>Endopterygota</taxon>
        <taxon>Hymenoptera</taxon>
        <taxon>Apocrita</taxon>
        <taxon>Aculeata</taxon>
        <taxon>Apoidea</taxon>
        <taxon>Anthophila</taxon>
        <taxon>Apidae</taxon>
        <taxon>Xylocopa</taxon>
        <taxon>Xylocopa</taxon>
    </lineage>
</organism>
<dbReference type="EMBL" id="CAXAJV020001290">
    <property type="protein sequence ID" value="CAL7939768.1"/>
    <property type="molecule type" value="Genomic_DNA"/>
</dbReference>
<keyword evidence="4 6" id="KW-0472">Membrane</keyword>